<feature type="domain" description="Zn(2)-C6 fungal-type" evidence="8">
    <location>
        <begin position="71"/>
        <end position="98"/>
    </location>
</feature>
<dbReference type="EMBL" id="PDLN01000003">
    <property type="protein sequence ID" value="RDW91639.1"/>
    <property type="molecule type" value="Genomic_DNA"/>
</dbReference>
<keyword evidence="3" id="KW-0805">Transcription regulation</keyword>
<evidence type="ECO:0000256" key="7">
    <source>
        <dbReference type="SAM" id="MobiDB-lite"/>
    </source>
</evidence>
<organism evidence="9 10">
    <name type="scientific">Coleophoma crateriformis</name>
    <dbReference type="NCBI Taxonomy" id="565419"/>
    <lineage>
        <taxon>Eukaryota</taxon>
        <taxon>Fungi</taxon>
        <taxon>Dikarya</taxon>
        <taxon>Ascomycota</taxon>
        <taxon>Pezizomycotina</taxon>
        <taxon>Leotiomycetes</taxon>
        <taxon>Helotiales</taxon>
        <taxon>Dermateaceae</taxon>
        <taxon>Coleophoma</taxon>
    </lineage>
</organism>
<evidence type="ECO:0000313" key="9">
    <source>
        <dbReference type="EMBL" id="RDW91639.1"/>
    </source>
</evidence>
<keyword evidence="2" id="KW-0862">Zinc</keyword>
<dbReference type="GO" id="GO:0008270">
    <property type="term" value="F:zinc ion binding"/>
    <property type="evidence" value="ECO:0007669"/>
    <property type="project" value="InterPro"/>
</dbReference>
<dbReference type="OrthoDB" id="2593732at2759"/>
<dbReference type="InterPro" id="IPR021858">
    <property type="entry name" value="Fun_TF"/>
</dbReference>
<keyword evidence="5" id="KW-0804">Transcription</keyword>
<comment type="caution">
    <text evidence="9">The sequence shown here is derived from an EMBL/GenBank/DDBJ whole genome shotgun (WGS) entry which is preliminary data.</text>
</comment>
<dbReference type="PANTHER" id="PTHR36206">
    <property type="entry name" value="ASPERCRYPTIN BIOSYNTHESIS CLUSTER-SPECIFIC TRANSCRIPTION REGULATOR ATNN-RELATED"/>
    <property type="match status" value="1"/>
</dbReference>
<dbReference type="CDD" id="cd00067">
    <property type="entry name" value="GAL4"/>
    <property type="match status" value="1"/>
</dbReference>
<dbReference type="Pfam" id="PF00172">
    <property type="entry name" value="Zn_clus"/>
    <property type="match status" value="1"/>
</dbReference>
<evidence type="ECO:0000259" key="8">
    <source>
        <dbReference type="Pfam" id="PF00172"/>
    </source>
</evidence>
<evidence type="ECO:0000256" key="1">
    <source>
        <dbReference type="ARBA" id="ARBA00022723"/>
    </source>
</evidence>
<dbReference type="GO" id="GO:0003677">
    <property type="term" value="F:DNA binding"/>
    <property type="evidence" value="ECO:0007669"/>
    <property type="project" value="UniProtKB-KW"/>
</dbReference>
<evidence type="ECO:0000256" key="5">
    <source>
        <dbReference type="ARBA" id="ARBA00023163"/>
    </source>
</evidence>
<proteinExistence type="predicted"/>
<feature type="compositionally biased region" description="Polar residues" evidence="7">
    <location>
        <begin position="49"/>
        <end position="59"/>
    </location>
</feature>
<evidence type="ECO:0000256" key="4">
    <source>
        <dbReference type="ARBA" id="ARBA00023125"/>
    </source>
</evidence>
<keyword evidence="10" id="KW-1185">Reference proteome</keyword>
<evidence type="ECO:0000256" key="6">
    <source>
        <dbReference type="ARBA" id="ARBA00023242"/>
    </source>
</evidence>
<dbReference type="InterPro" id="IPR036864">
    <property type="entry name" value="Zn2-C6_fun-type_DNA-bd_sf"/>
</dbReference>
<dbReference type="SUPFAM" id="SSF57701">
    <property type="entry name" value="Zn2/Cys6 DNA-binding domain"/>
    <property type="match status" value="1"/>
</dbReference>
<dbReference type="AlphaFoldDB" id="A0A3D8SZG6"/>
<reference evidence="9 10" key="1">
    <citation type="journal article" date="2018" name="IMA Fungus">
        <title>IMA Genome-F 9: Draft genome sequence of Annulohypoxylon stygium, Aspergillus mulundensis, Berkeleyomyces basicola (syn. Thielaviopsis basicola), Ceratocystis smalleyi, two Cercospora beticola strains, Coleophoma cylindrospora, Fusarium fracticaudum, Phialophora cf. hyalina, and Morchella septimelata.</title>
        <authorList>
            <person name="Wingfield B.D."/>
            <person name="Bills G.F."/>
            <person name="Dong Y."/>
            <person name="Huang W."/>
            <person name="Nel W.J."/>
            <person name="Swalarsk-Parry B.S."/>
            <person name="Vaghefi N."/>
            <person name="Wilken P.M."/>
            <person name="An Z."/>
            <person name="de Beer Z.W."/>
            <person name="De Vos L."/>
            <person name="Chen L."/>
            <person name="Duong T.A."/>
            <person name="Gao Y."/>
            <person name="Hammerbacher A."/>
            <person name="Kikkert J.R."/>
            <person name="Li Y."/>
            <person name="Li H."/>
            <person name="Li K."/>
            <person name="Li Q."/>
            <person name="Liu X."/>
            <person name="Ma X."/>
            <person name="Naidoo K."/>
            <person name="Pethybridge S.J."/>
            <person name="Sun J."/>
            <person name="Steenkamp E.T."/>
            <person name="van der Nest M.A."/>
            <person name="van Wyk S."/>
            <person name="Wingfield M.J."/>
            <person name="Xiong C."/>
            <person name="Yue Q."/>
            <person name="Zhang X."/>
        </authorList>
    </citation>
    <scope>NUCLEOTIDE SEQUENCE [LARGE SCALE GENOMIC DNA]</scope>
    <source>
        <strain evidence="9 10">BP5796</strain>
    </source>
</reference>
<dbReference type="InterPro" id="IPR001138">
    <property type="entry name" value="Zn2Cys6_DnaBD"/>
</dbReference>
<dbReference type="Pfam" id="PF11951">
    <property type="entry name" value="Fungal_trans_2"/>
    <property type="match status" value="1"/>
</dbReference>
<keyword evidence="4" id="KW-0238">DNA-binding</keyword>
<evidence type="ECO:0000256" key="3">
    <source>
        <dbReference type="ARBA" id="ARBA00023015"/>
    </source>
</evidence>
<dbReference type="InterPro" id="IPR052360">
    <property type="entry name" value="Transcr_Regulatory_Proteins"/>
</dbReference>
<gene>
    <name evidence="9" type="ORF">BP5796_02804</name>
</gene>
<dbReference type="Proteomes" id="UP000256328">
    <property type="component" value="Unassembled WGS sequence"/>
</dbReference>
<feature type="region of interest" description="Disordered" evidence="7">
    <location>
        <begin position="25"/>
        <end position="61"/>
    </location>
</feature>
<evidence type="ECO:0000313" key="10">
    <source>
        <dbReference type="Proteomes" id="UP000256328"/>
    </source>
</evidence>
<keyword evidence="6" id="KW-0539">Nucleus</keyword>
<dbReference type="PANTHER" id="PTHR36206:SF12">
    <property type="entry name" value="ASPERCRYPTIN BIOSYNTHESIS CLUSTER-SPECIFIC TRANSCRIPTION REGULATOR ATNN-RELATED"/>
    <property type="match status" value="1"/>
</dbReference>
<evidence type="ECO:0000256" key="2">
    <source>
        <dbReference type="ARBA" id="ARBA00022833"/>
    </source>
</evidence>
<name>A0A3D8SZG6_9HELO</name>
<dbReference type="GO" id="GO:0000981">
    <property type="term" value="F:DNA-binding transcription factor activity, RNA polymerase II-specific"/>
    <property type="evidence" value="ECO:0007669"/>
    <property type="project" value="InterPro"/>
</dbReference>
<accession>A0A3D8SZG6</accession>
<protein>
    <recommendedName>
        <fullName evidence="8">Zn(2)-C6 fungal-type domain-containing protein</fullName>
    </recommendedName>
</protein>
<sequence length="597" mass="67556">MAQERLPSRSASGLTSLSLRGADLGSAGAIVQLEPKTDSKPRKRRKNTKQVSNPSTQGCPISIRPDILLDRIRRVKCDETKPQCMRCTNTGRKCDGYPHAAALDQDKSHSPGNFPVPASTSAHETPAPVLEFPSADPILLRHSLLDFQGTQIEHRYLDFFHSQTAPSLAGHFDGYFWTTIVPQIGCSEASVRHAMIALGSFHESFSLEEMGMTDSGLQFALRQYNKAIRDLTFSKKLREENVAAVLTTCILFICLDLLRGNLKQAVDHITGGIRILNAHQMSISNYLNPKVPTSFEMDFIGIFSRLIVQGNLCGYPLPPLQLASTNTVSDLDIMQGPFITIDDARKSLGDIMMFAMPYIQTCMSLKFLPDKECLESSKATRERILNQLEVWRKRMDLFIVEKYPDGKHEDMGIYTLFSGYQNSAIWTKIVIYEEECAWDGEIECFREMVSLARSVTDNSSNKTRKGPYSLVGLPRRSPKRPLWRDAITFEMGILPHLYFTAVRCRDSKLRREAIKLLGLARPRREGFWDARILIKVAKRVVEIEEDGLSGEGLPVEEKRVHDTYILDECQNSSRMQKIVIITKREGEWNFKEEMIPL</sequence>
<keyword evidence="1" id="KW-0479">Metal-binding</keyword>